<dbReference type="SUPFAM" id="SSF50729">
    <property type="entry name" value="PH domain-like"/>
    <property type="match status" value="2"/>
</dbReference>
<protein>
    <recommendedName>
        <fullName evidence="1">PH domain-containing protein</fullName>
    </recommendedName>
</protein>
<dbReference type="InterPro" id="IPR015915">
    <property type="entry name" value="Kelch-typ_b-propeller"/>
</dbReference>
<dbReference type="AlphaFoldDB" id="G0TWX0"/>
<dbReference type="OMA" id="KKMEWRF"/>
<dbReference type="VEuPathDB" id="TriTrypDB:TvY486_0602490"/>
<organism evidence="2">
    <name type="scientific">Trypanosoma vivax (strain Y486)</name>
    <dbReference type="NCBI Taxonomy" id="1055687"/>
    <lineage>
        <taxon>Eukaryota</taxon>
        <taxon>Discoba</taxon>
        <taxon>Euglenozoa</taxon>
        <taxon>Kinetoplastea</taxon>
        <taxon>Metakinetoplastina</taxon>
        <taxon>Trypanosomatida</taxon>
        <taxon>Trypanosomatidae</taxon>
        <taxon>Trypanosoma</taxon>
        <taxon>Duttonella</taxon>
    </lineage>
</organism>
<sequence length="643" mass="71670">MASNDCTTAVLSAFLQKQTIWRFKWDTCFFTLDGRRIAHCVTEDGPEKKFGNVLSLLRHVDVSESLTFRVWLDDGDCWTLRATTEEQHKEWTDRITTVLLQDSAPTSPYVRCGGVLKKGEWTGKWNQRYVDLDACRMAYRPKREGPVKRRVVIVSVDISEHNEELLITTSCGARFWLKFLTLDQCKDWYNVIMYGVVRYFPWHWQQLTSPKAYTYKPLCVQLHALSSKFSDSSTVYCYGGTNVLATLRYVSEQKLFMPIVQPGTVGRQLFSFKLAGDHPCTLIETQPHEESANAKLRPPPLYGAAMCSLEMNVPTLSETPVVRDDGVGFGATNGHDDGSFVVDFGQKCTPRRTVECLVLVGGRDEACSTRETTTELWCCELSEPSPRWYRYVVSQSALPRRAFHTLTAQDPTCAVLIGGMDNEVRARRECYSISWPLKGEGANTSATSCFSEPPLIEKLNPLPEPRAFHACVRLQDKSLLVLSGCAMCGNPEETSGDVLRLSSISAKWQVVRLNSQLPSMFNPSAAADVAAGKERVFLLGEHCALPPTVKLFELIMESQLSATVREILLCTGSIPKYCSGTALHINKCYLYAVGGCASEYKTPENGTPCTMDEPMRMVIGPATEEDITTGELTGKCTSSVESE</sequence>
<name>G0TWX0_TRYVY</name>
<dbReference type="InterPro" id="IPR011993">
    <property type="entry name" value="PH-like_dom_sf"/>
</dbReference>
<evidence type="ECO:0000313" key="2">
    <source>
        <dbReference type="EMBL" id="CCC48458.1"/>
    </source>
</evidence>
<dbReference type="CDD" id="cd00821">
    <property type="entry name" value="PH"/>
    <property type="match status" value="2"/>
</dbReference>
<feature type="domain" description="PH" evidence="1">
    <location>
        <begin position="110"/>
        <end position="199"/>
    </location>
</feature>
<dbReference type="EMBL" id="HE573022">
    <property type="protein sequence ID" value="CCC48458.1"/>
    <property type="molecule type" value="Genomic_DNA"/>
</dbReference>
<evidence type="ECO:0000259" key="1">
    <source>
        <dbReference type="SMART" id="SM00233"/>
    </source>
</evidence>
<accession>G0TWX0</accession>
<feature type="domain" description="PH" evidence="1">
    <location>
        <begin position="9"/>
        <end position="102"/>
    </location>
</feature>
<proteinExistence type="predicted"/>
<dbReference type="SMART" id="SM00233">
    <property type="entry name" value="PH"/>
    <property type="match status" value="2"/>
</dbReference>
<dbReference type="Gene3D" id="2.30.29.30">
    <property type="entry name" value="Pleckstrin-homology domain (PH domain)/Phosphotyrosine-binding domain (PTB)"/>
    <property type="match status" value="1"/>
</dbReference>
<dbReference type="SUPFAM" id="SSF117281">
    <property type="entry name" value="Kelch motif"/>
    <property type="match status" value="1"/>
</dbReference>
<gene>
    <name evidence="2" type="ORF">TVY486_0602490</name>
</gene>
<reference evidence="2" key="1">
    <citation type="journal article" date="2012" name="Proc. Natl. Acad. Sci. U.S.A.">
        <title>Antigenic diversity is generated by distinct evolutionary mechanisms in African trypanosome species.</title>
        <authorList>
            <person name="Jackson A.P."/>
            <person name="Berry A."/>
            <person name="Aslett M."/>
            <person name="Allison H.C."/>
            <person name="Burton P."/>
            <person name="Vavrova-Anderson J."/>
            <person name="Brown R."/>
            <person name="Browne H."/>
            <person name="Corton N."/>
            <person name="Hauser H."/>
            <person name="Gamble J."/>
            <person name="Gilderthorp R."/>
            <person name="Marcello L."/>
            <person name="McQuillan J."/>
            <person name="Otto T.D."/>
            <person name="Quail M.A."/>
            <person name="Sanders M.J."/>
            <person name="van Tonder A."/>
            <person name="Ginger M.L."/>
            <person name="Field M.C."/>
            <person name="Barry J.D."/>
            <person name="Hertz-Fowler C."/>
            <person name="Berriman M."/>
        </authorList>
    </citation>
    <scope>NUCLEOTIDE SEQUENCE</scope>
    <source>
        <strain evidence="2">Y486</strain>
    </source>
</reference>
<dbReference type="Gene3D" id="2.120.10.80">
    <property type="entry name" value="Kelch-type beta propeller"/>
    <property type="match status" value="1"/>
</dbReference>
<dbReference type="InterPro" id="IPR001849">
    <property type="entry name" value="PH_domain"/>
</dbReference>